<dbReference type="Proteomes" id="UP001367508">
    <property type="component" value="Unassembled WGS sequence"/>
</dbReference>
<name>A0AAN9MHU6_CANGL</name>
<organism evidence="2 3">
    <name type="scientific">Canavalia gladiata</name>
    <name type="common">Sword bean</name>
    <name type="synonym">Dolichos gladiatus</name>
    <dbReference type="NCBI Taxonomy" id="3824"/>
    <lineage>
        <taxon>Eukaryota</taxon>
        <taxon>Viridiplantae</taxon>
        <taxon>Streptophyta</taxon>
        <taxon>Embryophyta</taxon>
        <taxon>Tracheophyta</taxon>
        <taxon>Spermatophyta</taxon>
        <taxon>Magnoliopsida</taxon>
        <taxon>eudicotyledons</taxon>
        <taxon>Gunneridae</taxon>
        <taxon>Pentapetalae</taxon>
        <taxon>rosids</taxon>
        <taxon>fabids</taxon>
        <taxon>Fabales</taxon>
        <taxon>Fabaceae</taxon>
        <taxon>Papilionoideae</taxon>
        <taxon>50 kb inversion clade</taxon>
        <taxon>NPAAA clade</taxon>
        <taxon>indigoferoid/millettioid clade</taxon>
        <taxon>Phaseoleae</taxon>
        <taxon>Canavalia</taxon>
    </lineage>
</organism>
<accession>A0AAN9MHU6</accession>
<evidence type="ECO:0000313" key="2">
    <source>
        <dbReference type="EMBL" id="KAK7351623.1"/>
    </source>
</evidence>
<sequence length="84" mass="9988">MVETEQRTIEAEGLKQSHERERERELEFRVAGRNSHLRHGNGIECASCLVYDFYDKNINTHFILVKVRHVQSLKDQKVADFFHF</sequence>
<protein>
    <submittedName>
        <fullName evidence="2">Uncharacterized protein</fullName>
    </submittedName>
</protein>
<comment type="caution">
    <text evidence="2">The sequence shown here is derived from an EMBL/GenBank/DDBJ whole genome shotgun (WGS) entry which is preliminary data.</text>
</comment>
<evidence type="ECO:0000256" key="1">
    <source>
        <dbReference type="SAM" id="MobiDB-lite"/>
    </source>
</evidence>
<keyword evidence="3" id="KW-1185">Reference proteome</keyword>
<gene>
    <name evidence="2" type="ORF">VNO77_11205</name>
</gene>
<evidence type="ECO:0000313" key="3">
    <source>
        <dbReference type="Proteomes" id="UP001367508"/>
    </source>
</evidence>
<proteinExistence type="predicted"/>
<feature type="region of interest" description="Disordered" evidence="1">
    <location>
        <begin position="1"/>
        <end position="21"/>
    </location>
</feature>
<dbReference type="EMBL" id="JAYMYQ010000002">
    <property type="protein sequence ID" value="KAK7351623.1"/>
    <property type="molecule type" value="Genomic_DNA"/>
</dbReference>
<reference evidence="2 3" key="1">
    <citation type="submission" date="2024-01" db="EMBL/GenBank/DDBJ databases">
        <title>The genomes of 5 underutilized Papilionoideae crops provide insights into root nodulation and disease resistanc.</title>
        <authorList>
            <person name="Jiang F."/>
        </authorList>
    </citation>
    <scope>NUCLEOTIDE SEQUENCE [LARGE SCALE GENOMIC DNA]</scope>
    <source>
        <strain evidence="2">LVBAO_FW01</strain>
        <tissue evidence="2">Leaves</tissue>
    </source>
</reference>
<dbReference type="AlphaFoldDB" id="A0AAN9MHU6"/>